<dbReference type="EMBL" id="JAGPXD010000003">
    <property type="protein sequence ID" value="KAH7361687.1"/>
    <property type="molecule type" value="Genomic_DNA"/>
</dbReference>
<evidence type="ECO:0000313" key="1">
    <source>
        <dbReference type="EMBL" id="KAH7361687.1"/>
    </source>
</evidence>
<evidence type="ECO:0000313" key="2">
    <source>
        <dbReference type="Proteomes" id="UP000813385"/>
    </source>
</evidence>
<accession>A0A8K0TDY3</accession>
<comment type="caution">
    <text evidence="1">The sequence shown here is derived from an EMBL/GenBank/DDBJ whole genome shotgun (WGS) entry which is preliminary data.</text>
</comment>
<dbReference type="AlphaFoldDB" id="A0A8K0TDY3"/>
<dbReference type="Proteomes" id="UP000813385">
    <property type="component" value="Unassembled WGS sequence"/>
</dbReference>
<proteinExistence type="predicted"/>
<name>A0A8K0TDY3_9PEZI</name>
<gene>
    <name evidence="1" type="ORF">B0T11DRAFT_297235</name>
</gene>
<reference evidence="1" key="1">
    <citation type="journal article" date="2021" name="Nat. Commun.">
        <title>Genetic determinants of endophytism in the Arabidopsis root mycobiome.</title>
        <authorList>
            <person name="Mesny F."/>
            <person name="Miyauchi S."/>
            <person name="Thiergart T."/>
            <person name="Pickel B."/>
            <person name="Atanasova L."/>
            <person name="Karlsson M."/>
            <person name="Huettel B."/>
            <person name="Barry K.W."/>
            <person name="Haridas S."/>
            <person name="Chen C."/>
            <person name="Bauer D."/>
            <person name="Andreopoulos W."/>
            <person name="Pangilinan J."/>
            <person name="LaButti K."/>
            <person name="Riley R."/>
            <person name="Lipzen A."/>
            <person name="Clum A."/>
            <person name="Drula E."/>
            <person name="Henrissat B."/>
            <person name="Kohler A."/>
            <person name="Grigoriev I.V."/>
            <person name="Martin F.M."/>
            <person name="Hacquard S."/>
        </authorList>
    </citation>
    <scope>NUCLEOTIDE SEQUENCE</scope>
    <source>
        <strain evidence="1">MPI-CAGE-AT-0016</strain>
    </source>
</reference>
<sequence length="304" mass="34412">MPLRDMVPAGTSMRNLEAPLEGGRRCGGNGCQLGALSAAGGRSAPAGIRSSACGEASYEGESWLPDVAQYARDFDTCAWSSGYMRLFSRCKDAHEVILREVLRLGNVDVRRFWYFRREAGKVGATRPSWKSLMTEMPDFEYCCQVTCRIPSGIDCLEEGASFFLDSLMNWDADLQWMWTRRIPDEWPTIEHRVGRDGGDKELARQPLAESRPSCDVGACWLCRDMPVFGGQVLCADCFHWSETSVASRDDRRRPTSDFCRHWIILIGRLNFLARLTLIEWTLCKIQRMPHMQLPKSALEQRIAG</sequence>
<keyword evidence="2" id="KW-1185">Reference proteome</keyword>
<organism evidence="1 2">
    <name type="scientific">Plectosphaerella cucumerina</name>
    <dbReference type="NCBI Taxonomy" id="40658"/>
    <lineage>
        <taxon>Eukaryota</taxon>
        <taxon>Fungi</taxon>
        <taxon>Dikarya</taxon>
        <taxon>Ascomycota</taxon>
        <taxon>Pezizomycotina</taxon>
        <taxon>Sordariomycetes</taxon>
        <taxon>Hypocreomycetidae</taxon>
        <taxon>Glomerellales</taxon>
        <taxon>Plectosphaerellaceae</taxon>
        <taxon>Plectosphaerella</taxon>
    </lineage>
</organism>
<protein>
    <submittedName>
        <fullName evidence="1">Uncharacterized protein</fullName>
    </submittedName>
</protein>